<feature type="non-terminal residue" evidence="1">
    <location>
        <position position="52"/>
    </location>
</feature>
<evidence type="ECO:0000313" key="2">
    <source>
        <dbReference type="Proteomes" id="UP001162483"/>
    </source>
</evidence>
<gene>
    <name evidence="1" type="ORF">SPARVUS_LOCUS13523271</name>
</gene>
<comment type="caution">
    <text evidence="1">The sequence shown here is derived from an EMBL/GenBank/DDBJ whole genome shotgun (WGS) entry which is preliminary data.</text>
</comment>
<accession>A0ABN9G7W5</accession>
<organism evidence="1 2">
    <name type="scientific">Staurois parvus</name>
    <dbReference type="NCBI Taxonomy" id="386267"/>
    <lineage>
        <taxon>Eukaryota</taxon>
        <taxon>Metazoa</taxon>
        <taxon>Chordata</taxon>
        <taxon>Craniata</taxon>
        <taxon>Vertebrata</taxon>
        <taxon>Euteleostomi</taxon>
        <taxon>Amphibia</taxon>
        <taxon>Batrachia</taxon>
        <taxon>Anura</taxon>
        <taxon>Neobatrachia</taxon>
        <taxon>Ranoidea</taxon>
        <taxon>Ranidae</taxon>
        <taxon>Staurois</taxon>
    </lineage>
</organism>
<keyword evidence="2" id="KW-1185">Reference proteome</keyword>
<proteinExistence type="predicted"/>
<dbReference type="Proteomes" id="UP001162483">
    <property type="component" value="Unassembled WGS sequence"/>
</dbReference>
<sequence>MSVTPNQLPLVPVCPPQSRYKSLIIHSKNKKNPYIYTAICRCYNFHVNQLHL</sequence>
<dbReference type="EMBL" id="CATNWA010018046">
    <property type="protein sequence ID" value="CAI9604922.1"/>
    <property type="molecule type" value="Genomic_DNA"/>
</dbReference>
<protein>
    <submittedName>
        <fullName evidence="1">Uncharacterized protein</fullName>
    </submittedName>
</protein>
<evidence type="ECO:0000313" key="1">
    <source>
        <dbReference type="EMBL" id="CAI9604922.1"/>
    </source>
</evidence>
<reference evidence="1" key="1">
    <citation type="submission" date="2023-05" db="EMBL/GenBank/DDBJ databases">
        <authorList>
            <person name="Stuckert A."/>
        </authorList>
    </citation>
    <scope>NUCLEOTIDE SEQUENCE</scope>
</reference>
<name>A0ABN9G7W5_9NEOB</name>